<dbReference type="EMBL" id="LFIW01002021">
    <property type="protein sequence ID" value="KZL79912.1"/>
    <property type="molecule type" value="Genomic_DNA"/>
</dbReference>
<dbReference type="InterPro" id="IPR004839">
    <property type="entry name" value="Aminotransferase_I/II_large"/>
</dbReference>
<dbReference type="InterPro" id="IPR015424">
    <property type="entry name" value="PyrdxlP-dep_Trfase"/>
</dbReference>
<keyword evidence="4" id="KW-1185">Reference proteome</keyword>
<organism evidence="3 4">
    <name type="scientific">Colletotrichum incanum</name>
    <name type="common">Soybean anthracnose fungus</name>
    <dbReference type="NCBI Taxonomy" id="1573173"/>
    <lineage>
        <taxon>Eukaryota</taxon>
        <taxon>Fungi</taxon>
        <taxon>Dikarya</taxon>
        <taxon>Ascomycota</taxon>
        <taxon>Pezizomycotina</taxon>
        <taxon>Sordariomycetes</taxon>
        <taxon>Hypocreomycetidae</taxon>
        <taxon>Glomerellales</taxon>
        <taxon>Glomerellaceae</taxon>
        <taxon>Colletotrichum</taxon>
        <taxon>Colletotrichum spaethianum species complex</taxon>
    </lineage>
</organism>
<protein>
    <submittedName>
        <fullName evidence="3">Aminotransferase</fullName>
    </submittedName>
</protein>
<evidence type="ECO:0000313" key="3">
    <source>
        <dbReference type="EMBL" id="KZL79912.1"/>
    </source>
</evidence>
<dbReference type="Gene3D" id="3.40.640.10">
    <property type="entry name" value="Type I PLP-dependent aspartate aminotransferase-like (Major domain)"/>
    <property type="match status" value="1"/>
</dbReference>
<dbReference type="PANTHER" id="PTHR42858:SF1">
    <property type="entry name" value="LD15494P"/>
    <property type="match status" value="1"/>
</dbReference>
<keyword evidence="3" id="KW-0808">Transferase</keyword>
<dbReference type="InterPro" id="IPR015421">
    <property type="entry name" value="PyrdxlP-dep_Trfase_major"/>
</dbReference>
<reference evidence="3 4" key="1">
    <citation type="submission" date="2015-06" db="EMBL/GenBank/DDBJ databases">
        <title>Survival trade-offs in plant roots during colonization by closely related pathogenic and mutualistic fungi.</title>
        <authorList>
            <person name="Hacquard S."/>
            <person name="Kracher B."/>
            <person name="Hiruma K."/>
            <person name="Weinman A."/>
            <person name="Muench P."/>
            <person name="Garrido Oter R."/>
            <person name="Ver Loren van Themaat E."/>
            <person name="Dallerey J.-F."/>
            <person name="Damm U."/>
            <person name="Henrissat B."/>
            <person name="Lespinet O."/>
            <person name="Thon M."/>
            <person name="Kemen E."/>
            <person name="McHardy A.C."/>
            <person name="Schulze-Lefert P."/>
            <person name="O'Connell R.J."/>
        </authorList>
    </citation>
    <scope>NUCLEOTIDE SEQUENCE [LARGE SCALE GENOMIC DNA]</scope>
    <source>
        <strain evidence="3 4">MAFF 238704</strain>
    </source>
</reference>
<evidence type="ECO:0000256" key="1">
    <source>
        <dbReference type="SAM" id="MobiDB-lite"/>
    </source>
</evidence>
<dbReference type="AlphaFoldDB" id="A0A167AAU3"/>
<sequence>MKHSVIRVSQHLTQLPYHHRPLSHSTRIITTSHSIAKTYNRGLSSTFSPSLYTYTRSRCFSLSSALPSNVKMNAPLHKKPINLLRGWPSPSLLPAAALSAAAVKTLADPAIYVPGLQYGPDPGYQPLRESLARWLSAFYPAANPAPPSATGAATSDPGNNGRHQHHPPDARRICVTGGASQNLACILQSFTDPLYTKNIWMVAPCYFLACPIFADAGFDGRLKSVPEDDDGIDIEYLRKGLEAAGEGGDERFKQAKKRKLYRHIIYLVPTCSNPTGKTMSLTRRYELVALARQHDALIISDDVYDFLQWPLTCSDTPPGLYTPEMRLPRLVDIDRALGVPDASFGNAVSNGSFSKIVGPGVRTGWAEGSPAFAYGLSQTGSTCSGGAPSQLSAMLVAELLESGELQRQLDEETRPALARRHRAMMKAIAEYIQQPLGNGVVVRESALKGAGVYGGYFVWFSLPEGMSSREAAVRAKETEGLVIGHGAQFEVHGDEKSARFDREIRLCFSWEPEEDVVEGVKRLGAVLKAMREGVQWKSAGGLDVDNVK</sequence>
<dbReference type="InterPro" id="IPR015422">
    <property type="entry name" value="PyrdxlP-dep_Trfase_small"/>
</dbReference>
<feature type="domain" description="Aminotransferase class I/classII large" evidence="2">
    <location>
        <begin position="165"/>
        <end position="520"/>
    </location>
</feature>
<name>A0A167AAU3_COLIC</name>
<dbReference type="GO" id="GO:0030170">
    <property type="term" value="F:pyridoxal phosphate binding"/>
    <property type="evidence" value="ECO:0007669"/>
    <property type="project" value="InterPro"/>
</dbReference>
<proteinExistence type="predicted"/>
<dbReference type="Pfam" id="PF00155">
    <property type="entry name" value="Aminotran_1_2"/>
    <property type="match status" value="1"/>
</dbReference>
<evidence type="ECO:0000313" key="4">
    <source>
        <dbReference type="Proteomes" id="UP000076584"/>
    </source>
</evidence>
<dbReference type="STRING" id="1573173.A0A167AAU3"/>
<dbReference type="SUPFAM" id="SSF53383">
    <property type="entry name" value="PLP-dependent transferases"/>
    <property type="match status" value="1"/>
</dbReference>
<accession>A0A167AAU3</accession>
<comment type="caution">
    <text evidence="3">The sequence shown here is derived from an EMBL/GenBank/DDBJ whole genome shotgun (WGS) entry which is preliminary data.</text>
</comment>
<keyword evidence="3" id="KW-0032">Aminotransferase</keyword>
<gene>
    <name evidence="3" type="ORF">CI238_02360</name>
</gene>
<evidence type="ECO:0000259" key="2">
    <source>
        <dbReference type="Pfam" id="PF00155"/>
    </source>
</evidence>
<dbReference type="Gene3D" id="3.90.1150.10">
    <property type="entry name" value="Aspartate Aminotransferase, domain 1"/>
    <property type="match status" value="1"/>
</dbReference>
<dbReference type="PANTHER" id="PTHR42858">
    <property type="entry name" value="AMINOTRANSFERASE"/>
    <property type="match status" value="1"/>
</dbReference>
<feature type="region of interest" description="Disordered" evidence="1">
    <location>
        <begin position="145"/>
        <end position="169"/>
    </location>
</feature>
<dbReference type="CDD" id="cd00609">
    <property type="entry name" value="AAT_like"/>
    <property type="match status" value="1"/>
</dbReference>
<dbReference type="Proteomes" id="UP000076584">
    <property type="component" value="Unassembled WGS sequence"/>
</dbReference>
<dbReference type="GO" id="GO:0047536">
    <property type="term" value="F:2-aminoadipate transaminase activity"/>
    <property type="evidence" value="ECO:0007669"/>
    <property type="project" value="TreeGrafter"/>
</dbReference>